<organism evidence="5 6">
    <name type="scientific">Monosporascus ibericus</name>
    <dbReference type="NCBI Taxonomy" id="155417"/>
    <lineage>
        <taxon>Eukaryota</taxon>
        <taxon>Fungi</taxon>
        <taxon>Dikarya</taxon>
        <taxon>Ascomycota</taxon>
        <taxon>Pezizomycotina</taxon>
        <taxon>Sordariomycetes</taxon>
        <taxon>Xylariomycetidae</taxon>
        <taxon>Xylariales</taxon>
        <taxon>Xylariales incertae sedis</taxon>
        <taxon>Monosporascus</taxon>
    </lineage>
</organism>
<protein>
    <recommendedName>
        <fullName evidence="1">magnesium chelatase</fullName>
        <ecNumber evidence="1">6.6.1.1</ecNumber>
    </recommendedName>
</protein>
<dbReference type="Pfam" id="PF17863">
    <property type="entry name" value="AAA_lid_2"/>
    <property type="match status" value="1"/>
</dbReference>
<accession>A0A4Q4T556</accession>
<dbReference type="AlphaFoldDB" id="A0A4Q4T556"/>
<evidence type="ECO:0000256" key="1">
    <source>
        <dbReference type="ARBA" id="ARBA00012825"/>
    </source>
</evidence>
<evidence type="ECO:0000256" key="2">
    <source>
        <dbReference type="ARBA" id="ARBA00023444"/>
    </source>
</evidence>
<evidence type="ECO:0000313" key="5">
    <source>
        <dbReference type="EMBL" id="RYP01155.1"/>
    </source>
</evidence>
<dbReference type="EMBL" id="QJNU01000367">
    <property type="protein sequence ID" value="RYP01155.1"/>
    <property type="molecule type" value="Genomic_DNA"/>
</dbReference>
<proteinExistence type="predicted"/>
<comment type="pathway">
    <text evidence="2">Porphyrin-containing compound metabolism.</text>
</comment>
<feature type="region of interest" description="Disordered" evidence="3">
    <location>
        <begin position="263"/>
        <end position="313"/>
    </location>
</feature>
<evidence type="ECO:0000256" key="3">
    <source>
        <dbReference type="SAM" id="MobiDB-lite"/>
    </source>
</evidence>
<dbReference type="InterPro" id="IPR052041">
    <property type="entry name" value="Nucleic_acid_metab_PIN/TRAM"/>
</dbReference>
<evidence type="ECO:0000313" key="6">
    <source>
        <dbReference type="Proteomes" id="UP000293360"/>
    </source>
</evidence>
<gene>
    <name evidence="5" type="ORF">DL764_006278</name>
</gene>
<feature type="domain" description="ChlI/MoxR AAA lid" evidence="4">
    <location>
        <begin position="389"/>
        <end position="439"/>
    </location>
</feature>
<dbReference type="EC" id="6.6.1.1" evidence="1"/>
<dbReference type="Proteomes" id="UP000293360">
    <property type="component" value="Unassembled WGS sequence"/>
</dbReference>
<reference evidence="5 6" key="1">
    <citation type="submission" date="2018-06" db="EMBL/GenBank/DDBJ databases">
        <title>Complete Genomes of Monosporascus.</title>
        <authorList>
            <person name="Robinson A.J."/>
            <person name="Natvig D.O."/>
        </authorList>
    </citation>
    <scope>NUCLEOTIDE SEQUENCE [LARGE SCALE GENOMIC DNA]</scope>
    <source>
        <strain evidence="5 6">CBS 110550</strain>
    </source>
</reference>
<feature type="compositionally biased region" description="Basic and acidic residues" evidence="3">
    <location>
        <begin position="300"/>
        <end position="313"/>
    </location>
</feature>
<name>A0A4Q4T556_9PEZI</name>
<comment type="caution">
    <text evidence="5">The sequence shown here is derived from an EMBL/GenBank/DDBJ whole genome shotgun (WGS) entry which is preliminary data.</text>
</comment>
<evidence type="ECO:0000259" key="4">
    <source>
        <dbReference type="Pfam" id="PF17863"/>
    </source>
</evidence>
<feature type="region of interest" description="Disordered" evidence="3">
    <location>
        <begin position="80"/>
        <end position="99"/>
    </location>
</feature>
<keyword evidence="6" id="KW-1185">Reference proteome</keyword>
<dbReference type="InterPro" id="IPR041628">
    <property type="entry name" value="ChlI/MoxR_AAA_lid"/>
</dbReference>
<dbReference type="PANTHER" id="PTHR11603:SF132">
    <property type="entry name" value="C2H2-TYPE DOMAIN-CONTAINING PROTEIN"/>
    <property type="match status" value="1"/>
</dbReference>
<dbReference type="PANTHER" id="PTHR11603">
    <property type="entry name" value="AAA FAMILY ATPASE"/>
    <property type="match status" value="1"/>
</dbReference>
<sequence>MADEELLRKIHGLGDLDLAALLSLISREHCIIGTESPVLDSLVAELRLVTSHTFGLDSAVLDCTPQTTLDDLASAILVSEPHPQPHPYPSRTPYSTSSSPLNTYKDSYFHARHGNGGAGNTGPATSYGRMQQPPALRTGFGNGYESGNGGRTAAEGTNTRIASVIIAKNLDAAPKAVQIQCLELMRTRRLFTRTSVQTAPKQFLLVAVVATAPRRGSNDVAGRLTPHLNDLFYIAHWHHPEDGFAHLEERAWEDGDDDGYEYGEMGAEREGEDADPERTSFESGESVVRRSLGATPRANADARVRTPRSRQDTDYYYDDAGINNYYSYDNSHPGRKPPFSDADLATLALAAREVAVDVDVLRYQQNVVSFLRLHRAVAPAGPGEAGAAITPTATRHLGQLARALAALHGLSYATPALVGLAARKVYLHRVRVLGPDAPEHERSMQWGSDRAAVEALLDGVGPEEVIADVLAEVAAPL</sequence>
<dbReference type="GO" id="GO:0016851">
    <property type="term" value="F:magnesium chelatase activity"/>
    <property type="evidence" value="ECO:0007669"/>
    <property type="project" value="UniProtKB-EC"/>
</dbReference>
<dbReference type="Gene3D" id="1.10.8.80">
    <property type="entry name" value="Magnesium chelatase subunit I, C-Terminal domain"/>
    <property type="match status" value="1"/>
</dbReference>
<dbReference type="OrthoDB" id="5582146at2759"/>